<evidence type="ECO:0000256" key="2">
    <source>
        <dbReference type="ARBA" id="ARBA00023125"/>
    </source>
</evidence>
<sequence>MKNQPALPVYAQIAYDIAAKIACGEIKEQERFSGRSLMGAQYRVSPETIRRAMRLLSDMGITEIRENVGSVVLSKARAVEYVEQYQAGSDMSRLKCELRALIEERDRLNEKITETYRKIFDLSERFRHSDRLRTYEFLLSPESPASGKDIGTLRFRQQTGATVVAVRRGEEICLSPGPGFRFEPQDILIVACEITQIALVSALLGCPPA</sequence>
<dbReference type="PROSITE" id="PS50949">
    <property type="entry name" value="HTH_GNTR"/>
    <property type="match status" value="1"/>
</dbReference>
<dbReference type="Pfam" id="PF00392">
    <property type="entry name" value="GntR"/>
    <property type="match status" value="1"/>
</dbReference>
<dbReference type="Gene3D" id="1.10.10.10">
    <property type="entry name" value="Winged helix-like DNA-binding domain superfamily/Winged helix DNA-binding domain"/>
    <property type="match status" value="1"/>
</dbReference>
<reference evidence="7 8" key="1">
    <citation type="submission" date="2020-08" db="EMBL/GenBank/DDBJ databases">
        <title>Genome public.</title>
        <authorList>
            <person name="Liu C."/>
            <person name="Sun Q."/>
        </authorList>
    </citation>
    <scope>NUCLEOTIDE SEQUENCE [LARGE SCALE GENOMIC DNA]</scope>
    <source>
        <strain evidence="7 8">BX1</strain>
    </source>
</reference>
<keyword evidence="2" id="KW-0238">DNA-binding</keyword>
<name>A0ABR7NG60_9FIRM</name>
<dbReference type="InterPro" id="IPR036721">
    <property type="entry name" value="RCK_C_sf"/>
</dbReference>
<dbReference type="InterPro" id="IPR036388">
    <property type="entry name" value="WH-like_DNA-bd_sf"/>
</dbReference>
<proteinExistence type="predicted"/>
<dbReference type="SUPFAM" id="SSF116726">
    <property type="entry name" value="TrkA C-terminal domain-like"/>
    <property type="match status" value="1"/>
</dbReference>
<feature type="domain" description="HTH gntR-type" evidence="5">
    <location>
        <begin position="7"/>
        <end position="75"/>
    </location>
</feature>
<dbReference type="SUPFAM" id="SSF46785">
    <property type="entry name" value="Winged helix' DNA-binding domain"/>
    <property type="match status" value="1"/>
</dbReference>
<feature type="coiled-coil region" evidence="4">
    <location>
        <begin position="91"/>
        <end position="118"/>
    </location>
</feature>
<accession>A0ABR7NG60</accession>
<dbReference type="Proteomes" id="UP000658131">
    <property type="component" value="Unassembled WGS sequence"/>
</dbReference>
<evidence type="ECO:0000313" key="8">
    <source>
        <dbReference type="Proteomes" id="UP000658131"/>
    </source>
</evidence>
<dbReference type="RefSeq" id="WP_262399026.1">
    <property type="nucleotide sequence ID" value="NZ_JACRTB010000003.1"/>
</dbReference>
<keyword evidence="4" id="KW-0175">Coiled coil</keyword>
<dbReference type="PROSITE" id="PS51202">
    <property type="entry name" value="RCK_C"/>
    <property type="match status" value="1"/>
</dbReference>
<keyword evidence="3" id="KW-0804">Transcription</keyword>
<dbReference type="InterPro" id="IPR036390">
    <property type="entry name" value="WH_DNA-bd_sf"/>
</dbReference>
<feature type="domain" description="RCK C-terminal" evidence="6">
    <location>
        <begin position="121"/>
        <end position="206"/>
    </location>
</feature>
<organism evidence="7 8">
    <name type="scientific">Yanshouia hominis</name>
    <dbReference type="NCBI Taxonomy" id="2763673"/>
    <lineage>
        <taxon>Bacteria</taxon>
        <taxon>Bacillati</taxon>
        <taxon>Bacillota</taxon>
        <taxon>Clostridia</taxon>
        <taxon>Eubacteriales</taxon>
        <taxon>Oscillospiraceae</taxon>
        <taxon>Yanshouia</taxon>
    </lineage>
</organism>
<keyword evidence="8" id="KW-1185">Reference proteome</keyword>
<dbReference type="SMART" id="SM00345">
    <property type="entry name" value="HTH_GNTR"/>
    <property type="match status" value="1"/>
</dbReference>
<dbReference type="Pfam" id="PF02080">
    <property type="entry name" value="TrkA_C"/>
    <property type="match status" value="1"/>
</dbReference>
<evidence type="ECO:0000313" key="7">
    <source>
        <dbReference type="EMBL" id="MBC8575388.1"/>
    </source>
</evidence>
<evidence type="ECO:0000256" key="1">
    <source>
        <dbReference type="ARBA" id="ARBA00023015"/>
    </source>
</evidence>
<protein>
    <submittedName>
        <fullName evidence="7">GntR family transcriptional regulator</fullName>
    </submittedName>
</protein>
<comment type="caution">
    <text evidence="7">The sequence shown here is derived from an EMBL/GenBank/DDBJ whole genome shotgun (WGS) entry which is preliminary data.</text>
</comment>
<dbReference type="EMBL" id="JACRTB010000003">
    <property type="protein sequence ID" value="MBC8575388.1"/>
    <property type="molecule type" value="Genomic_DNA"/>
</dbReference>
<keyword evidence="1" id="KW-0805">Transcription regulation</keyword>
<evidence type="ECO:0000259" key="5">
    <source>
        <dbReference type="PROSITE" id="PS50949"/>
    </source>
</evidence>
<dbReference type="Gene3D" id="3.30.70.1450">
    <property type="entry name" value="Regulator of K+ conductance, C-terminal domain"/>
    <property type="match status" value="1"/>
</dbReference>
<evidence type="ECO:0000259" key="6">
    <source>
        <dbReference type="PROSITE" id="PS51202"/>
    </source>
</evidence>
<gene>
    <name evidence="7" type="ORF">H8717_03035</name>
</gene>
<dbReference type="InterPro" id="IPR000524">
    <property type="entry name" value="Tscrpt_reg_HTH_GntR"/>
</dbReference>
<evidence type="ECO:0000256" key="3">
    <source>
        <dbReference type="ARBA" id="ARBA00023163"/>
    </source>
</evidence>
<evidence type="ECO:0000256" key="4">
    <source>
        <dbReference type="SAM" id="Coils"/>
    </source>
</evidence>
<dbReference type="InterPro" id="IPR006037">
    <property type="entry name" value="RCK_C"/>
</dbReference>